<proteinExistence type="predicted"/>
<sequence>MNLFEMMEWSNWKKLTDEAMLQVIGKVLMYFVSPLKLVTDIRLVDFELAGVKCHTAELAIDGDLFVFVPGNQEAILGWDLGVEGINATAWAPPFPEEKSLLTQQLLTEFGLETEEQWNQFVNLYTTPLRKVAIAPMLVEKYALPAGTKYLGDLDTVTGEFNGDVGGFAEAETAVRELFTPPTSFEESLNFSLPEKAEIGEKYYLELSADLESYHVFERRFSTQEEIIKGIRKEGFRLLTEDQWEYAVGGGTRRLFRWGNDLDNDDSYWGRQVRAFLQGANMFGLFIDDSLKRYEITRESQLKLDHWETTGIPLLDFLPLATYFRAPRQLEKTESLPLDEFLFRRAVVIDRK</sequence>
<dbReference type="InterPro" id="IPR016187">
    <property type="entry name" value="CTDL_fold"/>
</dbReference>
<dbReference type="AlphaFoldDB" id="A0AAW8TXN4"/>
<accession>A0AAW8TXN4</accession>
<dbReference type="EMBL" id="JARQBJ010000005">
    <property type="protein sequence ID" value="MDT2811016.1"/>
    <property type="molecule type" value="Genomic_DNA"/>
</dbReference>
<protein>
    <recommendedName>
        <fullName evidence="1">DUF7278 domain-containing protein</fullName>
    </recommendedName>
</protein>
<evidence type="ECO:0000313" key="3">
    <source>
        <dbReference type="Proteomes" id="UP001256711"/>
    </source>
</evidence>
<dbReference type="Pfam" id="PF23944">
    <property type="entry name" value="DUF7278"/>
    <property type="match status" value="1"/>
</dbReference>
<feature type="domain" description="DUF7278" evidence="1">
    <location>
        <begin position="148"/>
        <end position="217"/>
    </location>
</feature>
<dbReference type="Gene3D" id="3.90.1580.10">
    <property type="entry name" value="paralog of FGE (formylglycine-generating enzyme)"/>
    <property type="match status" value="1"/>
</dbReference>
<evidence type="ECO:0000259" key="1">
    <source>
        <dbReference type="Pfam" id="PF23944"/>
    </source>
</evidence>
<organism evidence="2 3">
    <name type="scientific">Enterococcus asini</name>
    <dbReference type="NCBI Taxonomy" id="57732"/>
    <lineage>
        <taxon>Bacteria</taxon>
        <taxon>Bacillati</taxon>
        <taxon>Bacillota</taxon>
        <taxon>Bacilli</taxon>
        <taxon>Lactobacillales</taxon>
        <taxon>Enterococcaceae</taxon>
        <taxon>Enterococcus</taxon>
    </lineage>
</organism>
<gene>
    <name evidence="2" type="ORF">P7H43_11065</name>
</gene>
<dbReference type="InterPro" id="IPR055702">
    <property type="entry name" value="DUF7278"/>
</dbReference>
<evidence type="ECO:0000313" key="2">
    <source>
        <dbReference type="EMBL" id="MDT2811016.1"/>
    </source>
</evidence>
<dbReference type="Proteomes" id="UP001256711">
    <property type="component" value="Unassembled WGS sequence"/>
</dbReference>
<name>A0AAW8TXN4_9ENTE</name>
<dbReference type="RefSeq" id="WP_311835689.1">
    <property type="nucleotide sequence ID" value="NZ_JARQBJ010000005.1"/>
</dbReference>
<dbReference type="InterPro" id="IPR042095">
    <property type="entry name" value="SUMF_sf"/>
</dbReference>
<comment type="caution">
    <text evidence="2">The sequence shown here is derived from an EMBL/GenBank/DDBJ whole genome shotgun (WGS) entry which is preliminary data.</text>
</comment>
<reference evidence="2" key="1">
    <citation type="submission" date="2023-03" db="EMBL/GenBank/DDBJ databases">
        <authorList>
            <person name="Shen W."/>
            <person name="Cai J."/>
        </authorList>
    </citation>
    <scope>NUCLEOTIDE SEQUENCE</scope>
    <source>
        <strain evidence="2">B226-2</strain>
    </source>
</reference>
<dbReference type="SUPFAM" id="SSF56436">
    <property type="entry name" value="C-type lectin-like"/>
    <property type="match status" value="1"/>
</dbReference>